<protein>
    <submittedName>
        <fullName evidence="8">MFS general substrate transporter</fullName>
    </submittedName>
</protein>
<keyword evidence="5 7" id="KW-0472">Membrane</keyword>
<feature type="transmembrane region" description="Helical" evidence="7">
    <location>
        <begin position="428"/>
        <end position="445"/>
    </location>
</feature>
<dbReference type="Proteomes" id="UP001472866">
    <property type="component" value="Chromosome 02"/>
</dbReference>
<dbReference type="InterPro" id="IPR051068">
    <property type="entry name" value="MFS_Domain-Containing_Protein"/>
</dbReference>
<feature type="transmembrane region" description="Helical" evidence="7">
    <location>
        <begin position="220"/>
        <end position="241"/>
    </location>
</feature>
<evidence type="ECO:0000256" key="4">
    <source>
        <dbReference type="ARBA" id="ARBA00022989"/>
    </source>
</evidence>
<comment type="subcellular location">
    <subcellularLocation>
        <location evidence="1">Endomembrane system</location>
        <topology evidence="1">Multi-pass membrane protein</topology>
    </subcellularLocation>
</comment>
<feature type="transmembrane region" description="Helical" evidence="7">
    <location>
        <begin position="345"/>
        <end position="366"/>
    </location>
</feature>
<accession>A0AAX4P207</accession>
<dbReference type="EMBL" id="CP151502">
    <property type="protein sequence ID" value="WZN60239.1"/>
    <property type="molecule type" value="Genomic_DNA"/>
</dbReference>
<keyword evidence="4 7" id="KW-1133">Transmembrane helix</keyword>
<evidence type="ECO:0000313" key="9">
    <source>
        <dbReference type="Proteomes" id="UP001472866"/>
    </source>
</evidence>
<feature type="transmembrane region" description="Helical" evidence="7">
    <location>
        <begin position="497"/>
        <end position="520"/>
    </location>
</feature>
<evidence type="ECO:0000256" key="3">
    <source>
        <dbReference type="ARBA" id="ARBA00022692"/>
    </source>
</evidence>
<feature type="compositionally biased region" description="Basic and acidic residues" evidence="6">
    <location>
        <begin position="1"/>
        <end position="11"/>
    </location>
</feature>
<dbReference type="AlphaFoldDB" id="A0AAX4P207"/>
<dbReference type="SUPFAM" id="SSF103473">
    <property type="entry name" value="MFS general substrate transporter"/>
    <property type="match status" value="1"/>
</dbReference>
<dbReference type="Pfam" id="PF07690">
    <property type="entry name" value="MFS_1"/>
    <property type="match status" value="1"/>
</dbReference>
<evidence type="ECO:0000256" key="5">
    <source>
        <dbReference type="ARBA" id="ARBA00023136"/>
    </source>
</evidence>
<feature type="transmembrane region" description="Helical" evidence="7">
    <location>
        <begin position="185"/>
        <end position="208"/>
    </location>
</feature>
<sequence>MSEDGVGRGHSSENGGSGEIEEWPGRGPLAAEDTPCPSPSKFGSFGDRPGSIRPGGLTEPLLAGEGDSPALGGWARLGTDAWKRRASMVFICYLVLVGDGNRGLVLPTLQGYLGKFGGTSKAVGIANAGFSAGRLLAAPIYGYWMDKRNTGEVVLFSMVVCAACNLLYTYASYAGSIDKYVNPAVVIVASRTILGFGASILGVGRAYIAKQTSKAERGPYIAVLCALQYAGFTLTAFISMIDFQGVESLSLTKYNLPGFVLVVSYVVGIAFLLAVPNTLFDSESGHTKGPEPGPAMLGSTKYHNSSYPYLMQLEKSAKNLGAGDGEPGEASPGGVQGDPSSLKRLLAVPGIVAIFVLLNFTVRAILATLETLSTYIISYLYTGSMDEAVWRADGAPFRVSETFTAIGLGGLVVFAGVYYLSGHFQDRVTLLLGLSFILAGLGLTLDPRDGEGLGREMSLMRFEAGLAAIWGIGYPLAQTVVVSALSKVLSKEQQGLWMGNLASAGSAGRIIAPTIAGYVYSATQSHTGLIPLAACFVITGLSMVLVASQWGRLKSEDR</sequence>
<proteinExistence type="predicted"/>
<keyword evidence="3 7" id="KW-0812">Transmembrane</keyword>
<feature type="transmembrane region" description="Helical" evidence="7">
    <location>
        <begin position="403"/>
        <end position="421"/>
    </location>
</feature>
<evidence type="ECO:0000256" key="7">
    <source>
        <dbReference type="SAM" id="Phobius"/>
    </source>
</evidence>
<feature type="region of interest" description="Disordered" evidence="6">
    <location>
        <begin position="1"/>
        <end position="59"/>
    </location>
</feature>
<evidence type="ECO:0000256" key="2">
    <source>
        <dbReference type="ARBA" id="ARBA00022448"/>
    </source>
</evidence>
<gene>
    <name evidence="8" type="ORF">HKI87_02g17680</name>
</gene>
<organism evidence="8 9">
    <name type="scientific">Chloropicon roscoffensis</name>
    <dbReference type="NCBI Taxonomy" id="1461544"/>
    <lineage>
        <taxon>Eukaryota</taxon>
        <taxon>Viridiplantae</taxon>
        <taxon>Chlorophyta</taxon>
        <taxon>Chloropicophyceae</taxon>
        <taxon>Chloropicales</taxon>
        <taxon>Chloropicaceae</taxon>
        <taxon>Chloropicon</taxon>
    </lineage>
</organism>
<feature type="transmembrane region" description="Helical" evidence="7">
    <location>
        <begin position="153"/>
        <end position="173"/>
    </location>
</feature>
<reference evidence="8 9" key="1">
    <citation type="submission" date="2024-03" db="EMBL/GenBank/DDBJ databases">
        <title>Complete genome sequence of the green alga Chloropicon roscoffensis RCC1871.</title>
        <authorList>
            <person name="Lemieux C."/>
            <person name="Pombert J.-F."/>
            <person name="Otis C."/>
            <person name="Turmel M."/>
        </authorList>
    </citation>
    <scope>NUCLEOTIDE SEQUENCE [LARGE SCALE GENOMIC DNA]</scope>
    <source>
        <strain evidence="8 9">RCC1871</strain>
    </source>
</reference>
<dbReference type="GO" id="GO:0012505">
    <property type="term" value="C:endomembrane system"/>
    <property type="evidence" value="ECO:0007669"/>
    <property type="project" value="UniProtKB-SubCell"/>
</dbReference>
<dbReference type="GO" id="GO:0022857">
    <property type="term" value="F:transmembrane transporter activity"/>
    <property type="evidence" value="ECO:0007669"/>
    <property type="project" value="InterPro"/>
</dbReference>
<feature type="transmembrane region" description="Helical" evidence="7">
    <location>
        <begin position="256"/>
        <end position="275"/>
    </location>
</feature>
<evidence type="ECO:0000256" key="1">
    <source>
        <dbReference type="ARBA" id="ARBA00004127"/>
    </source>
</evidence>
<dbReference type="InterPro" id="IPR011701">
    <property type="entry name" value="MFS"/>
</dbReference>
<keyword evidence="2" id="KW-0813">Transport</keyword>
<dbReference type="PANTHER" id="PTHR23510:SF3">
    <property type="entry name" value="MAJOR FACILITATOR SUPERFAMILY DOMAIN-CONTAINING PROTEIN 8"/>
    <property type="match status" value="1"/>
</dbReference>
<dbReference type="Gene3D" id="1.20.1250.20">
    <property type="entry name" value="MFS general substrate transporter like domains"/>
    <property type="match status" value="1"/>
</dbReference>
<keyword evidence="9" id="KW-1185">Reference proteome</keyword>
<evidence type="ECO:0000256" key="6">
    <source>
        <dbReference type="SAM" id="MobiDB-lite"/>
    </source>
</evidence>
<feature type="transmembrane region" description="Helical" evidence="7">
    <location>
        <begin position="465"/>
        <end position="485"/>
    </location>
</feature>
<dbReference type="PANTHER" id="PTHR23510">
    <property type="entry name" value="INNER MEMBRANE TRANSPORT PROTEIN YAJR"/>
    <property type="match status" value="1"/>
</dbReference>
<name>A0AAX4P207_9CHLO</name>
<dbReference type="InterPro" id="IPR036259">
    <property type="entry name" value="MFS_trans_sf"/>
</dbReference>
<feature type="transmembrane region" description="Helical" evidence="7">
    <location>
        <begin position="526"/>
        <end position="548"/>
    </location>
</feature>
<evidence type="ECO:0000313" key="8">
    <source>
        <dbReference type="EMBL" id="WZN60239.1"/>
    </source>
</evidence>